<feature type="signal peptide" evidence="2">
    <location>
        <begin position="1"/>
        <end position="19"/>
    </location>
</feature>
<feature type="domain" description="DM13" evidence="3">
    <location>
        <begin position="55"/>
        <end position="152"/>
    </location>
</feature>
<name>A0A3Q9FJH4_9BACT</name>
<protein>
    <recommendedName>
        <fullName evidence="3">DM13 domain-containing protein</fullName>
    </recommendedName>
</protein>
<proteinExistence type="predicted"/>
<gene>
    <name evidence="4" type="ORF">EI427_02070</name>
</gene>
<dbReference type="Pfam" id="PF10517">
    <property type="entry name" value="DM13"/>
    <property type="match status" value="1"/>
</dbReference>
<keyword evidence="5" id="KW-1185">Reference proteome</keyword>
<feature type="region of interest" description="Disordered" evidence="1">
    <location>
        <begin position="37"/>
        <end position="69"/>
    </location>
</feature>
<evidence type="ECO:0000313" key="5">
    <source>
        <dbReference type="Proteomes" id="UP000267268"/>
    </source>
</evidence>
<dbReference type="OrthoDB" id="155521at2"/>
<dbReference type="Proteomes" id="UP000267268">
    <property type="component" value="Chromosome 1"/>
</dbReference>
<sequence length="152" mass="16464">MKLLAYSLLICLLFSNCNNNPEPEPLDLSTLNADADDEMASDSDTSSTDADETMADLMGNFENGAHPTSGSAKIEGLSVVLNTDFMSDNGPDLYVYLAQGTNGDGFIDLGRLQAVSGTQTYTLPEGIDFSKNKYLLIWCKQYSVLFGHAVME</sequence>
<dbReference type="RefSeq" id="WP_126611086.1">
    <property type="nucleotide sequence ID" value="NZ_CP034562.1"/>
</dbReference>
<reference evidence="4 5" key="1">
    <citation type="submission" date="2018-12" db="EMBL/GenBank/DDBJ databases">
        <title>Flammeovirga pectinis sp. nov., isolated from the gut of the Korean scallop, Patinopecten yessoensis.</title>
        <authorList>
            <person name="Bae J.-W."/>
            <person name="Jeong Y.-S."/>
            <person name="Kang W."/>
        </authorList>
    </citation>
    <scope>NUCLEOTIDE SEQUENCE [LARGE SCALE GENOMIC DNA]</scope>
    <source>
        <strain evidence="4 5">L12M1</strain>
    </source>
</reference>
<dbReference type="KEGG" id="fll:EI427_02070"/>
<evidence type="ECO:0000256" key="1">
    <source>
        <dbReference type="SAM" id="MobiDB-lite"/>
    </source>
</evidence>
<organism evidence="4 5">
    <name type="scientific">Flammeovirga pectinis</name>
    <dbReference type="NCBI Taxonomy" id="2494373"/>
    <lineage>
        <taxon>Bacteria</taxon>
        <taxon>Pseudomonadati</taxon>
        <taxon>Bacteroidota</taxon>
        <taxon>Cytophagia</taxon>
        <taxon>Cytophagales</taxon>
        <taxon>Flammeovirgaceae</taxon>
        <taxon>Flammeovirga</taxon>
    </lineage>
</organism>
<accession>A0A3Q9FJH4</accession>
<feature type="chain" id="PRO_5018556603" description="DM13 domain-containing protein" evidence="2">
    <location>
        <begin position="20"/>
        <end position="152"/>
    </location>
</feature>
<dbReference type="EMBL" id="CP034562">
    <property type="protein sequence ID" value="AZQ61045.1"/>
    <property type="molecule type" value="Genomic_DNA"/>
</dbReference>
<evidence type="ECO:0000313" key="4">
    <source>
        <dbReference type="EMBL" id="AZQ61045.1"/>
    </source>
</evidence>
<dbReference type="InterPro" id="IPR019545">
    <property type="entry name" value="DM13_domain"/>
</dbReference>
<evidence type="ECO:0000256" key="2">
    <source>
        <dbReference type="SAM" id="SignalP"/>
    </source>
</evidence>
<evidence type="ECO:0000259" key="3">
    <source>
        <dbReference type="PROSITE" id="PS51549"/>
    </source>
</evidence>
<dbReference type="AlphaFoldDB" id="A0A3Q9FJH4"/>
<keyword evidence="2" id="KW-0732">Signal</keyword>
<dbReference type="PROSITE" id="PS51549">
    <property type="entry name" value="DM13"/>
    <property type="match status" value="1"/>
</dbReference>